<dbReference type="SUPFAM" id="SSF49599">
    <property type="entry name" value="TRAF domain-like"/>
    <property type="match status" value="1"/>
</dbReference>
<dbReference type="AlphaFoldDB" id="A0A2T8I219"/>
<proteinExistence type="predicted"/>
<accession>A0A2T8I219</accession>
<dbReference type="EMBL" id="CM008054">
    <property type="protein sequence ID" value="PVH31723.1"/>
    <property type="molecule type" value="Genomic_DNA"/>
</dbReference>
<evidence type="ECO:0008006" key="2">
    <source>
        <dbReference type="Google" id="ProtNLM"/>
    </source>
</evidence>
<protein>
    <recommendedName>
        <fullName evidence="2">MATH domain-containing protein</fullName>
    </recommendedName>
</protein>
<name>A0A2T8I219_9POAL</name>
<evidence type="ECO:0000313" key="1">
    <source>
        <dbReference type="EMBL" id="PVH31723.1"/>
    </source>
</evidence>
<dbReference type="Gramene" id="PVH31723">
    <property type="protein sequence ID" value="PVH31723"/>
    <property type="gene ID" value="PAHAL_9G220500"/>
</dbReference>
<reference evidence="1" key="1">
    <citation type="submission" date="2018-04" db="EMBL/GenBank/DDBJ databases">
        <title>WGS assembly of Panicum hallii.</title>
        <authorList>
            <person name="Lovell J."/>
            <person name="Jenkins J."/>
            <person name="Lowry D."/>
            <person name="Mamidi S."/>
            <person name="Sreedasyam A."/>
            <person name="Weng X."/>
            <person name="Barry K."/>
            <person name="Bonette J."/>
            <person name="Campitelli B."/>
            <person name="Daum C."/>
            <person name="Gordon S."/>
            <person name="Gould B."/>
            <person name="Lipzen A."/>
            <person name="Macqueen A."/>
            <person name="Palacio-Mejia J."/>
            <person name="Plott C."/>
            <person name="Shakirov E."/>
            <person name="Shu S."/>
            <person name="Yoshinaga Y."/>
            <person name="Zane M."/>
            <person name="Rokhsar D."/>
            <person name="Grimwood J."/>
            <person name="Schmutz J."/>
            <person name="Juenger T."/>
        </authorList>
    </citation>
    <scope>NUCLEOTIDE SEQUENCE [LARGE SCALE GENOMIC DNA]</scope>
    <source>
        <strain evidence="1">FIL2</strain>
    </source>
</reference>
<organism evidence="1">
    <name type="scientific">Panicum hallii</name>
    <dbReference type="NCBI Taxonomy" id="206008"/>
    <lineage>
        <taxon>Eukaryota</taxon>
        <taxon>Viridiplantae</taxon>
        <taxon>Streptophyta</taxon>
        <taxon>Embryophyta</taxon>
        <taxon>Tracheophyta</taxon>
        <taxon>Spermatophyta</taxon>
        <taxon>Magnoliopsida</taxon>
        <taxon>Liliopsida</taxon>
        <taxon>Poales</taxon>
        <taxon>Poaceae</taxon>
        <taxon>PACMAD clade</taxon>
        <taxon>Panicoideae</taxon>
        <taxon>Panicodae</taxon>
        <taxon>Paniceae</taxon>
        <taxon>Panicinae</taxon>
        <taxon>Panicum</taxon>
        <taxon>Panicum sect. Panicum</taxon>
    </lineage>
</organism>
<dbReference type="Proteomes" id="UP000243499">
    <property type="component" value="Chromosome 9"/>
</dbReference>
<gene>
    <name evidence="1" type="ORF">PAHAL_9G220500</name>
</gene>
<sequence length="146" mass="16019">MSNPCVPGASAALVRKADDPAFEWKICGFSALLERGAIPASSALFRCCGYEGFLQVIPMHDRPGAESPYIALDLVLSPTKLMQCSRCQCTTIQMEPIADTKKHVVVQKKPIIVQNIFLQKKGTIKGSCTWSINNFLNSKLPPFSFV</sequence>